<dbReference type="AlphaFoldDB" id="A0A2V1JN98"/>
<keyword evidence="6" id="KW-1185">Reference proteome</keyword>
<dbReference type="PANTHER" id="PTHR43280:SF28">
    <property type="entry name" value="HTH-TYPE TRANSCRIPTIONAL ACTIVATOR RHAS"/>
    <property type="match status" value="1"/>
</dbReference>
<proteinExistence type="predicted"/>
<reference evidence="5 6" key="1">
    <citation type="submission" date="2014-09" db="EMBL/GenBank/DDBJ databases">
        <title>Butyrate-producing bacteria isolated from human gut.</title>
        <authorList>
            <person name="Zhang Q."/>
            <person name="Zhao L."/>
        </authorList>
    </citation>
    <scope>NUCLEOTIDE SEQUENCE [LARGE SCALE GENOMIC DNA]</scope>
    <source>
        <strain evidence="5 6">21</strain>
    </source>
</reference>
<accession>A0A2V1JN98</accession>
<protein>
    <recommendedName>
        <fullName evidence="4">HTH araC/xylS-type domain-containing protein</fullName>
    </recommendedName>
</protein>
<dbReference type="OrthoDB" id="9778008at2"/>
<dbReference type="SUPFAM" id="SSF46689">
    <property type="entry name" value="Homeodomain-like"/>
    <property type="match status" value="1"/>
</dbReference>
<keyword evidence="1" id="KW-0805">Transcription regulation</keyword>
<dbReference type="PROSITE" id="PS01124">
    <property type="entry name" value="HTH_ARAC_FAMILY_2"/>
    <property type="match status" value="1"/>
</dbReference>
<dbReference type="Gene3D" id="1.10.10.60">
    <property type="entry name" value="Homeodomain-like"/>
    <property type="match status" value="1"/>
</dbReference>
<evidence type="ECO:0000313" key="6">
    <source>
        <dbReference type="Proteomes" id="UP000245288"/>
    </source>
</evidence>
<dbReference type="Pfam" id="PF12833">
    <property type="entry name" value="HTH_18"/>
    <property type="match status" value="1"/>
</dbReference>
<feature type="domain" description="HTH araC/xylS-type" evidence="4">
    <location>
        <begin position="193"/>
        <end position="291"/>
    </location>
</feature>
<dbReference type="GO" id="GO:0003700">
    <property type="term" value="F:DNA-binding transcription factor activity"/>
    <property type="evidence" value="ECO:0007669"/>
    <property type="project" value="InterPro"/>
</dbReference>
<name>A0A2V1JN98_EUBRA</name>
<dbReference type="InterPro" id="IPR014710">
    <property type="entry name" value="RmlC-like_jellyroll"/>
</dbReference>
<gene>
    <name evidence="5" type="ORF">LG34_15280</name>
</gene>
<sequence length="296" mass="34153">METCQNLIINSDASENVAYNHPDFPAYIKKRQLSSYSDFRAVSHWHDDLEFILILDGTMVYNVNGEKIPLQTGEGLFVNSRCLHYGYSGAHTECYFLCLLLSPALLSANTYFNQYFFNPLLQNVHFPYVKLSPTVQWQNLILHDLEILYDSNSEKIQAFIVLEKFAHICRLLYENMNHFPDHDKNTADLMSLTAMIGYVQKNYANKILLKNISSAGNCCKTKCTSLFQKYLSTSPMLYLSHYRLGKSIFLLQTTTMTITEIAYACGFSNTSYFCELFREYYNTTPGQYRKSMPPTI</sequence>
<dbReference type="PROSITE" id="PS00041">
    <property type="entry name" value="HTH_ARAC_FAMILY_1"/>
    <property type="match status" value="1"/>
</dbReference>
<dbReference type="Proteomes" id="UP000245288">
    <property type="component" value="Unassembled WGS sequence"/>
</dbReference>
<organism evidence="5 6">
    <name type="scientific">Eubacterium ramulus</name>
    <dbReference type="NCBI Taxonomy" id="39490"/>
    <lineage>
        <taxon>Bacteria</taxon>
        <taxon>Bacillati</taxon>
        <taxon>Bacillota</taxon>
        <taxon>Clostridia</taxon>
        <taxon>Eubacteriales</taxon>
        <taxon>Eubacteriaceae</taxon>
        <taxon>Eubacterium</taxon>
    </lineage>
</organism>
<evidence type="ECO:0000259" key="4">
    <source>
        <dbReference type="PROSITE" id="PS01124"/>
    </source>
</evidence>
<dbReference type="CDD" id="cd02208">
    <property type="entry name" value="cupin_RmlC-like"/>
    <property type="match status" value="1"/>
</dbReference>
<dbReference type="InterPro" id="IPR018060">
    <property type="entry name" value="HTH_AraC"/>
</dbReference>
<keyword evidence="2" id="KW-0238">DNA-binding</keyword>
<dbReference type="PRINTS" id="PR00032">
    <property type="entry name" value="HTHARAC"/>
</dbReference>
<dbReference type="SUPFAM" id="SSF51182">
    <property type="entry name" value="RmlC-like cupins"/>
    <property type="match status" value="1"/>
</dbReference>
<dbReference type="PANTHER" id="PTHR43280">
    <property type="entry name" value="ARAC-FAMILY TRANSCRIPTIONAL REGULATOR"/>
    <property type="match status" value="1"/>
</dbReference>
<dbReference type="InterPro" id="IPR020449">
    <property type="entry name" value="Tscrpt_reg_AraC-type_HTH"/>
</dbReference>
<dbReference type="InterPro" id="IPR009057">
    <property type="entry name" value="Homeodomain-like_sf"/>
</dbReference>
<evidence type="ECO:0000256" key="3">
    <source>
        <dbReference type="ARBA" id="ARBA00023163"/>
    </source>
</evidence>
<comment type="caution">
    <text evidence="5">The sequence shown here is derived from an EMBL/GenBank/DDBJ whole genome shotgun (WGS) entry which is preliminary data.</text>
</comment>
<evidence type="ECO:0000256" key="1">
    <source>
        <dbReference type="ARBA" id="ARBA00023015"/>
    </source>
</evidence>
<evidence type="ECO:0000256" key="2">
    <source>
        <dbReference type="ARBA" id="ARBA00023125"/>
    </source>
</evidence>
<dbReference type="GO" id="GO:0043565">
    <property type="term" value="F:sequence-specific DNA binding"/>
    <property type="evidence" value="ECO:0007669"/>
    <property type="project" value="InterPro"/>
</dbReference>
<evidence type="ECO:0000313" key="5">
    <source>
        <dbReference type="EMBL" id="PWE85546.1"/>
    </source>
</evidence>
<dbReference type="EMBL" id="JRFU01000181">
    <property type="protein sequence ID" value="PWE85546.1"/>
    <property type="molecule type" value="Genomic_DNA"/>
</dbReference>
<dbReference type="InterPro" id="IPR003313">
    <property type="entry name" value="AraC-bd"/>
</dbReference>
<dbReference type="RefSeq" id="WP_109216727.1">
    <property type="nucleotide sequence ID" value="NZ_JBGKQB010000004.1"/>
</dbReference>
<dbReference type="Gene3D" id="2.60.120.10">
    <property type="entry name" value="Jelly Rolls"/>
    <property type="match status" value="1"/>
</dbReference>
<keyword evidence="3" id="KW-0804">Transcription</keyword>
<dbReference type="InterPro" id="IPR018062">
    <property type="entry name" value="HTH_AraC-typ_CS"/>
</dbReference>
<dbReference type="Pfam" id="PF02311">
    <property type="entry name" value="AraC_binding"/>
    <property type="match status" value="1"/>
</dbReference>
<dbReference type="SMART" id="SM00342">
    <property type="entry name" value="HTH_ARAC"/>
    <property type="match status" value="1"/>
</dbReference>
<dbReference type="InterPro" id="IPR011051">
    <property type="entry name" value="RmlC_Cupin_sf"/>
</dbReference>